<feature type="non-terminal residue" evidence="4">
    <location>
        <position position="94"/>
    </location>
</feature>
<dbReference type="SUPFAM" id="SSF56436">
    <property type="entry name" value="C-type lectin-like"/>
    <property type="match status" value="1"/>
</dbReference>
<dbReference type="Gene3D" id="3.10.100.10">
    <property type="entry name" value="Mannose-Binding Protein A, subunit A"/>
    <property type="match status" value="1"/>
</dbReference>
<feature type="chain" id="PRO_5045753188" evidence="3">
    <location>
        <begin position="24"/>
        <end position="94"/>
    </location>
</feature>
<dbReference type="InterPro" id="IPR016186">
    <property type="entry name" value="C-type_lectin-like/link_sf"/>
</dbReference>
<dbReference type="Proteomes" id="UP000826234">
    <property type="component" value="Unassembled WGS sequence"/>
</dbReference>
<evidence type="ECO:0000313" key="5">
    <source>
        <dbReference type="Proteomes" id="UP000826234"/>
    </source>
</evidence>
<feature type="signal peptide" evidence="3">
    <location>
        <begin position="1"/>
        <end position="23"/>
    </location>
</feature>
<name>A0ABQ7SIN8_PHRPL</name>
<reference evidence="4 5" key="1">
    <citation type="journal article" date="2022" name="Gigascience">
        <title>A chromosome-level genome assembly and annotation of the desert horned lizard, Phrynosoma platyrhinos, provides insight into chromosomal rearrangements among reptiles.</title>
        <authorList>
            <person name="Koochekian N."/>
            <person name="Ascanio A."/>
            <person name="Farleigh K."/>
            <person name="Card D.C."/>
            <person name="Schield D.R."/>
            <person name="Castoe T.A."/>
            <person name="Jezkova T."/>
        </authorList>
    </citation>
    <scope>NUCLEOTIDE SEQUENCE [LARGE SCALE GENOMIC DNA]</scope>
    <source>
        <strain evidence="4">NK-2021</strain>
    </source>
</reference>
<keyword evidence="2" id="KW-0964">Secreted</keyword>
<keyword evidence="5" id="KW-1185">Reference proteome</keyword>
<comment type="caution">
    <text evidence="4">The sequence shown here is derived from an EMBL/GenBank/DDBJ whole genome shotgun (WGS) entry which is preliminary data.</text>
</comment>
<organism evidence="4 5">
    <name type="scientific">Phrynosoma platyrhinos</name>
    <name type="common">Desert horned lizard</name>
    <dbReference type="NCBI Taxonomy" id="52577"/>
    <lineage>
        <taxon>Eukaryota</taxon>
        <taxon>Metazoa</taxon>
        <taxon>Chordata</taxon>
        <taxon>Craniata</taxon>
        <taxon>Vertebrata</taxon>
        <taxon>Euteleostomi</taxon>
        <taxon>Lepidosauria</taxon>
        <taxon>Squamata</taxon>
        <taxon>Bifurcata</taxon>
        <taxon>Unidentata</taxon>
        <taxon>Episquamata</taxon>
        <taxon>Toxicofera</taxon>
        <taxon>Iguania</taxon>
        <taxon>Phrynosomatidae</taxon>
        <taxon>Phrynosomatinae</taxon>
        <taxon>Phrynosoma</taxon>
    </lineage>
</organism>
<keyword evidence="3" id="KW-0732">Signal</keyword>
<sequence length="94" mass="10448">MGQVVYFGLCLLGCLLFNSAVEATDQSPHSDKVIQNFPLTSPYEPSFFLSSSIAGTQNSSRLSSRSQCPPGVLYYNRFCYEFFSDPASWEDAEV</sequence>
<gene>
    <name evidence="4" type="ORF">JD844_029096</name>
</gene>
<evidence type="ECO:0000256" key="3">
    <source>
        <dbReference type="SAM" id="SignalP"/>
    </source>
</evidence>
<proteinExistence type="predicted"/>
<dbReference type="InterPro" id="IPR016187">
    <property type="entry name" value="CTDL_fold"/>
</dbReference>
<evidence type="ECO:0000256" key="2">
    <source>
        <dbReference type="ARBA" id="ARBA00022525"/>
    </source>
</evidence>
<accession>A0ABQ7SIN8</accession>
<protein>
    <submittedName>
        <fullName evidence="4">Uncharacterized protein</fullName>
    </submittedName>
</protein>
<dbReference type="EMBL" id="JAIPUX010005290">
    <property type="protein sequence ID" value="KAH0617231.1"/>
    <property type="molecule type" value="Genomic_DNA"/>
</dbReference>
<evidence type="ECO:0000256" key="1">
    <source>
        <dbReference type="ARBA" id="ARBA00004613"/>
    </source>
</evidence>
<evidence type="ECO:0000313" key="4">
    <source>
        <dbReference type="EMBL" id="KAH0617231.1"/>
    </source>
</evidence>
<comment type="subcellular location">
    <subcellularLocation>
        <location evidence="1">Secreted</location>
    </subcellularLocation>
</comment>